<evidence type="ECO:0000256" key="8">
    <source>
        <dbReference type="SAM" id="Phobius"/>
    </source>
</evidence>
<dbReference type="PANTHER" id="PTHR24026">
    <property type="entry name" value="FAT ATYPICAL CADHERIN-RELATED"/>
    <property type="match status" value="1"/>
</dbReference>
<dbReference type="PANTHER" id="PTHR24026:SF137">
    <property type="entry name" value="CADHERIN-RELATED TUMOR SUPPRESSOR"/>
    <property type="match status" value="1"/>
</dbReference>
<feature type="domain" description="Cadherin" evidence="10">
    <location>
        <begin position="1372"/>
        <end position="1490"/>
    </location>
</feature>
<dbReference type="Proteomes" id="UP000694941">
    <property type="component" value="Unplaced"/>
</dbReference>
<keyword evidence="4 7" id="KW-0106">Calcium</keyword>
<feature type="domain" description="Cadherin" evidence="10">
    <location>
        <begin position="480"/>
        <end position="589"/>
    </location>
</feature>
<dbReference type="CDD" id="cd11304">
    <property type="entry name" value="Cadherin_repeat"/>
    <property type="match status" value="14"/>
</dbReference>
<dbReference type="GeneID" id="106457594"/>
<feature type="transmembrane region" description="Helical" evidence="8">
    <location>
        <begin position="1716"/>
        <end position="1738"/>
    </location>
</feature>
<evidence type="ECO:0000256" key="7">
    <source>
        <dbReference type="PROSITE-ProRule" id="PRU00043"/>
    </source>
</evidence>
<dbReference type="InterPro" id="IPR002126">
    <property type="entry name" value="Cadherin-like_dom"/>
</dbReference>
<proteinExistence type="predicted"/>
<feature type="domain" description="Cadherin" evidence="10">
    <location>
        <begin position="142"/>
        <end position="251"/>
    </location>
</feature>
<keyword evidence="2 8" id="KW-0812">Transmembrane</keyword>
<accession>A0ABM1S6P5</accession>
<dbReference type="PROSITE" id="PS00232">
    <property type="entry name" value="CADHERIN_1"/>
    <property type="match status" value="6"/>
</dbReference>
<keyword evidence="11" id="KW-1185">Reference proteome</keyword>
<feature type="chain" id="PRO_5046886220" evidence="9">
    <location>
        <begin position="24"/>
        <end position="1791"/>
    </location>
</feature>
<dbReference type="InterPro" id="IPR020894">
    <property type="entry name" value="Cadherin_CS"/>
</dbReference>
<feature type="domain" description="Cadherin" evidence="10">
    <location>
        <begin position="252"/>
        <end position="362"/>
    </location>
</feature>
<evidence type="ECO:0000256" key="2">
    <source>
        <dbReference type="ARBA" id="ARBA00022692"/>
    </source>
</evidence>
<evidence type="ECO:0000256" key="1">
    <source>
        <dbReference type="ARBA" id="ARBA00004370"/>
    </source>
</evidence>
<dbReference type="PROSITE" id="PS50268">
    <property type="entry name" value="CADHERIN_2"/>
    <property type="match status" value="14"/>
</dbReference>
<feature type="domain" description="Cadherin" evidence="10">
    <location>
        <begin position="1153"/>
        <end position="1261"/>
    </location>
</feature>
<feature type="domain" description="Cadherin" evidence="10">
    <location>
        <begin position="704"/>
        <end position="816"/>
    </location>
</feature>
<feature type="domain" description="Cadherin" evidence="10">
    <location>
        <begin position="1264"/>
        <end position="1371"/>
    </location>
</feature>
<comment type="subcellular location">
    <subcellularLocation>
        <location evidence="1">Membrane</location>
    </subcellularLocation>
</comment>
<dbReference type="PRINTS" id="PR00205">
    <property type="entry name" value="CADHERIN"/>
</dbReference>
<name>A0ABM1S6P5_LIMPO</name>
<feature type="domain" description="Cadherin" evidence="10">
    <location>
        <begin position="363"/>
        <end position="479"/>
    </location>
</feature>
<sequence length="1791" mass="201050">MQHLILSTTSWFVLLSTCCVVIGGSNNPPRFAIGGISEIVVRVQEGPESQGKLLYRLNGEDPDEDKLTYGVMGPVGKDLLRFESVGKTDANVYLRHELDREVKDSYSFVLTLTDGKLREGYYITQTMLIIVEDVNDNEPVFKPFRSTISVREDAVTGVLETVEAVDQDAGPFGQVIYKLQNEEEDVIKTFSVQTQNGKGVINLIGPLDFEKKSLYQLRVLATDRANSNRKNTATAAILVKVEDVEDQPPVFSLVPPVTRIPEDLPLGSHVLTVKAIDGDREIDNVIKYRIIKGGRALFEIDSFSGVVTVKGKLDREGTENNNGAYILEIEAQEDTPVVYPVPSVKTEVTVILTDVNDETPTFRSKKYIAEVNENAQVNVPVNFIGDSLPEVFDHDQGTNGTFRMYLEEDNDVFEVTPSEGVNEASFLIRVKHSIPLDYERVKVMNFKIIARETAVISPKSSTADVTVYIRDTNDNFPQFSDTMYQVTIPEDVREGTTVAVVKATDQDSEAFGTDGIRYTDLRGQVADKLTLDSISGVITVKTSQHGFDRETTSQYYVTVEARDNEGLGNRNTVQLQITLEDVNDNSPEFLFPQYEARLHENEASFLTPLVVQAEDKDLKNTRNSEIRYQIVGGDRQGNFTIDAVTGEIRPRAPLDFEMISQEKGDVRTFRLKARAYDLGEPSLSNDVSVEIYVRDTNDVVPVFHSSFYNKAIPEDTPGGTSVLQVQAFDGDHSPANSRVVYRIQTGAQDKFVIDANTGIISVAVGANLDPDMTNPRTTIYLLEVVALDGGIGDDQKHAVTRTNISIIDVNNKSPTFTDLVMTLVPEDAPVGHLVARVKAVDLDEKPILRYSFDYFHSEAKNENGAVVLENEFDIQGVFDINNADGTITVVKALDREKIETMKLVLKVEDLAATTDGQTATATLTVQIDDINDNRPVFKKLNYKHVVAENSKAGSPVLTVIATDADKNRTISYSLEGRPQVLSLLSIDSKTGEITVDGKIDREHFSWLNLTIRAIDGGKPPLSSTADLYLQVLDENDNNPVFVDRMSDFTVPEDTPVGHEVATIKATDADTGDYGKLTYTWDSAGAEGKFRIDRETGQIIVSEKLDREDKDIYSLIVQAWDNYEYGFSTGESRKAFIKISIRVTDVNDETPTFVKQLLCASVTEFHELRKTVFMVSAIDKDDPFTENSRVTFSIVNGNQAGLFEIQTLEDNSAKILSQKPLRNRFGNYTLEIRAQDRGRPSLNSTETFHVCVTDVNDHNPIFFTPPSNYTIRIPENATVGSTVLHVSASDDDIGDNGQVRYRLKELSNGHWRTFHIDKITGILTLQNMLDREKQRNYELRVEAYDLGQPTSLSSDLDVTVYVTDVNDYAPEFTEDVYRVAFIENHPPNKEKFKLIPTIDKDDHESLTKAIPCYFIVGGNEKNRFRLDIFTHELYAIETLDREEKSEYSLIIQAADDCFHIPPSIERFDPWDNTLLQVDVTVKDVNDNAPQFVKSVFTGGITTEADFGSIFMTVKATDSDIGVNSIVHYYIVGSIRRTLSEALESIRGPPFLLDNKTGEISLNFDPQKKMKGYFDFEILVNDTDGLFDTARVFIYLLREDQRVRFVLRLTPTELRQKLEEFREELNRQPPLDQRFLTQINILLKVLKISISPQFFRSDLYLHFINRKDNSIMDVDTVLSLIDKNNDYLDELFKEFNVLYSEAAKSTSLLDGADDQMKVWLIGLAVFLVIMLVLVLSLCVTQRSRYERQLKAATATAFGTQQSATTSTDIPNTTHICFLYNLSVTAKYWGTFYL</sequence>
<feature type="domain" description="Cadherin" evidence="10">
    <location>
        <begin position="35"/>
        <end position="141"/>
    </location>
</feature>
<dbReference type="SMART" id="SM00112">
    <property type="entry name" value="CA"/>
    <property type="match status" value="14"/>
</dbReference>
<dbReference type="SUPFAM" id="SSF49313">
    <property type="entry name" value="Cadherin-like"/>
    <property type="match status" value="14"/>
</dbReference>
<keyword evidence="5 8" id="KW-1133">Transmembrane helix</keyword>
<dbReference type="RefSeq" id="XP_022239300.1">
    <property type="nucleotide sequence ID" value="XM_022383592.1"/>
</dbReference>
<dbReference type="InterPro" id="IPR015919">
    <property type="entry name" value="Cadherin-like_sf"/>
</dbReference>
<feature type="domain" description="Cadherin" evidence="10">
    <location>
        <begin position="824"/>
        <end position="937"/>
    </location>
</feature>
<evidence type="ECO:0000256" key="5">
    <source>
        <dbReference type="ARBA" id="ARBA00022989"/>
    </source>
</evidence>
<feature type="signal peptide" evidence="9">
    <location>
        <begin position="1"/>
        <end position="23"/>
    </location>
</feature>
<protein>
    <submittedName>
        <fullName evidence="12">Cadherin-23-like</fullName>
    </submittedName>
</protein>
<evidence type="ECO:0000256" key="6">
    <source>
        <dbReference type="ARBA" id="ARBA00023136"/>
    </source>
</evidence>
<reference evidence="12" key="1">
    <citation type="submission" date="2025-08" db="UniProtKB">
        <authorList>
            <consortium name="RefSeq"/>
        </authorList>
    </citation>
    <scope>IDENTIFICATION</scope>
    <source>
        <tissue evidence="12">Muscle</tissue>
    </source>
</reference>
<keyword evidence="6 8" id="KW-0472">Membrane</keyword>
<dbReference type="Gene3D" id="2.60.40.60">
    <property type="entry name" value="Cadherins"/>
    <property type="match status" value="14"/>
</dbReference>
<evidence type="ECO:0000313" key="12">
    <source>
        <dbReference type="RefSeq" id="XP_022239300.1"/>
    </source>
</evidence>
<feature type="domain" description="Cadherin" evidence="10">
    <location>
        <begin position="1491"/>
        <end position="1611"/>
    </location>
</feature>
<feature type="domain" description="Cadherin" evidence="10">
    <location>
        <begin position="938"/>
        <end position="1041"/>
    </location>
</feature>
<feature type="domain" description="Cadherin" evidence="10">
    <location>
        <begin position="1042"/>
        <end position="1152"/>
    </location>
</feature>
<evidence type="ECO:0000256" key="4">
    <source>
        <dbReference type="ARBA" id="ARBA00022837"/>
    </source>
</evidence>
<dbReference type="Pfam" id="PF00028">
    <property type="entry name" value="Cadherin"/>
    <property type="match status" value="11"/>
</dbReference>
<feature type="domain" description="Cadherin" evidence="10">
    <location>
        <begin position="590"/>
        <end position="703"/>
    </location>
</feature>
<keyword evidence="3" id="KW-0677">Repeat</keyword>
<evidence type="ECO:0000256" key="3">
    <source>
        <dbReference type="ARBA" id="ARBA00022737"/>
    </source>
</evidence>
<evidence type="ECO:0000259" key="10">
    <source>
        <dbReference type="PROSITE" id="PS50268"/>
    </source>
</evidence>
<evidence type="ECO:0000313" key="11">
    <source>
        <dbReference type="Proteomes" id="UP000694941"/>
    </source>
</evidence>
<gene>
    <name evidence="12" type="primary">LOC106457594</name>
</gene>
<organism evidence="11 12">
    <name type="scientific">Limulus polyphemus</name>
    <name type="common">Atlantic horseshoe crab</name>
    <dbReference type="NCBI Taxonomy" id="6850"/>
    <lineage>
        <taxon>Eukaryota</taxon>
        <taxon>Metazoa</taxon>
        <taxon>Ecdysozoa</taxon>
        <taxon>Arthropoda</taxon>
        <taxon>Chelicerata</taxon>
        <taxon>Merostomata</taxon>
        <taxon>Xiphosura</taxon>
        <taxon>Limulidae</taxon>
        <taxon>Limulus</taxon>
    </lineage>
</organism>
<keyword evidence="9" id="KW-0732">Signal</keyword>
<evidence type="ECO:0000256" key="9">
    <source>
        <dbReference type="SAM" id="SignalP"/>
    </source>
</evidence>